<evidence type="ECO:0000313" key="3">
    <source>
        <dbReference type="Proteomes" id="UP000887116"/>
    </source>
</evidence>
<keyword evidence="3" id="KW-1185">Reference proteome</keyword>
<proteinExistence type="predicted"/>
<evidence type="ECO:0000256" key="1">
    <source>
        <dbReference type="SAM" id="MobiDB-lite"/>
    </source>
</evidence>
<evidence type="ECO:0000313" key="2">
    <source>
        <dbReference type="EMBL" id="GFQ74650.1"/>
    </source>
</evidence>
<protein>
    <submittedName>
        <fullName evidence="2">Uncharacterized protein</fullName>
    </submittedName>
</protein>
<feature type="compositionally biased region" description="Basic and acidic residues" evidence="1">
    <location>
        <begin position="7"/>
        <end position="24"/>
    </location>
</feature>
<gene>
    <name evidence="2" type="ORF">TNCT_629511</name>
</gene>
<dbReference type="Proteomes" id="UP000887116">
    <property type="component" value="Unassembled WGS sequence"/>
</dbReference>
<comment type="caution">
    <text evidence="2">The sequence shown here is derived from an EMBL/GenBank/DDBJ whole genome shotgun (WGS) entry which is preliminary data.</text>
</comment>
<accession>A0A8X6F9L7</accession>
<dbReference type="EMBL" id="BMAO01031383">
    <property type="protein sequence ID" value="GFQ74650.1"/>
    <property type="molecule type" value="Genomic_DNA"/>
</dbReference>
<dbReference type="AlphaFoldDB" id="A0A8X6F9L7"/>
<reference evidence="2" key="1">
    <citation type="submission" date="2020-07" db="EMBL/GenBank/DDBJ databases">
        <title>Multicomponent nature underlies the extraordinary mechanical properties of spider dragline silk.</title>
        <authorList>
            <person name="Kono N."/>
            <person name="Nakamura H."/>
            <person name="Mori M."/>
            <person name="Yoshida Y."/>
            <person name="Ohtoshi R."/>
            <person name="Malay A.D."/>
            <person name="Moran D.A.P."/>
            <person name="Tomita M."/>
            <person name="Numata K."/>
            <person name="Arakawa K."/>
        </authorList>
    </citation>
    <scope>NUCLEOTIDE SEQUENCE</scope>
</reference>
<organism evidence="2 3">
    <name type="scientific">Trichonephila clavata</name>
    <name type="common">Joro spider</name>
    <name type="synonym">Nephila clavata</name>
    <dbReference type="NCBI Taxonomy" id="2740835"/>
    <lineage>
        <taxon>Eukaryota</taxon>
        <taxon>Metazoa</taxon>
        <taxon>Ecdysozoa</taxon>
        <taxon>Arthropoda</taxon>
        <taxon>Chelicerata</taxon>
        <taxon>Arachnida</taxon>
        <taxon>Araneae</taxon>
        <taxon>Araneomorphae</taxon>
        <taxon>Entelegynae</taxon>
        <taxon>Araneoidea</taxon>
        <taxon>Nephilidae</taxon>
        <taxon>Trichonephila</taxon>
    </lineage>
</organism>
<sequence length="88" mass="10429">MVCGPSRKFETGNKGENVIQRDDWDERNDDEWMTEEHRGRDPGAHPYRTTPTVIRHPNGFYLERERERVATNLANKNSVRFPMSKNFH</sequence>
<feature type="region of interest" description="Disordered" evidence="1">
    <location>
        <begin position="1"/>
        <end position="52"/>
    </location>
</feature>
<name>A0A8X6F9L7_TRICU</name>
<feature type="compositionally biased region" description="Basic and acidic residues" evidence="1">
    <location>
        <begin position="34"/>
        <end position="43"/>
    </location>
</feature>